<evidence type="ECO:0000313" key="1">
    <source>
        <dbReference type="EMBL" id="GFT87452.1"/>
    </source>
</evidence>
<dbReference type="EMBL" id="BMAW01073356">
    <property type="protein sequence ID" value="GFT87452.1"/>
    <property type="molecule type" value="Genomic_DNA"/>
</dbReference>
<evidence type="ECO:0000313" key="2">
    <source>
        <dbReference type="Proteomes" id="UP000887013"/>
    </source>
</evidence>
<reference evidence="1" key="1">
    <citation type="submission" date="2020-08" db="EMBL/GenBank/DDBJ databases">
        <title>Multicomponent nature underlies the extraordinary mechanical properties of spider dragline silk.</title>
        <authorList>
            <person name="Kono N."/>
            <person name="Nakamura H."/>
            <person name="Mori M."/>
            <person name="Yoshida Y."/>
            <person name="Ohtoshi R."/>
            <person name="Malay A.D."/>
            <person name="Moran D.A.P."/>
            <person name="Tomita M."/>
            <person name="Numata K."/>
            <person name="Arakawa K."/>
        </authorList>
    </citation>
    <scope>NUCLEOTIDE SEQUENCE</scope>
</reference>
<name>A0A8X6PSV8_NEPPI</name>
<proteinExistence type="predicted"/>
<accession>A0A8X6PSV8</accession>
<organism evidence="1 2">
    <name type="scientific">Nephila pilipes</name>
    <name type="common">Giant wood spider</name>
    <name type="synonym">Nephila maculata</name>
    <dbReference type="NCBI Taxonomy" id="299642"/>
    <lineage>
        <taxon>Eukaryota</taxon>
        <taxon>Metazoa</taxon>
        <taxon>Ecdysozoa</taxon>
        <taxon>Arthropoda</taxon>
        <taxon>Chelicerata</taxon>
        <taxon>Arachnida</taxon>
        <taxon>Araneae</taxon>
        <taxon>Araneomorphae</taxon>
        <taxon>Entelegynae</taxon>
        <taxon>Araneoidea</taxon>
        <taxon>Nephilidae</taxon>
        <taxon>Nephila</taxon>
    </lineage>
</organism>
<comment type="caution">
    <text evidence="1">The sequence shown here is derived from an EMBL/GenBank/DDBJ whole genome shotgun (WGS) entry which is preliminary data.</text>
</comment>
<sequence>MPLGVIFHFLHFQHDEFPGIVWPLRTCGSVTTLFGLQSIGFLLGKCEAIDVRDICGPWRKNIVTQTCYSIPLQRSYKKCSNPSLTCMGCTAKPTDITSCNLFK</sequence>
<keyword evidence="2" id="KW-1185">Reference proteome</keyword>
<dbReference type="AlphaFoldDB" id="A0A8X6PSV8"/>
<dbReference type="Proteomes" id="UP000887013">
    <property type="component" value="Unassembled WGS sequence"/>
</dbReference>
<gene>
    <name evidence="1" type="ORF">NPIL_184101</name>
</gene>
<protein>
    <submittedName>
        <fullName evidence="1">Uncharacterized protein</fullName>
    </submittedName>
</protein>